<dbReference type="Proteomes" id="UP000783287">
    <property type="component" value="Unassembled WGS sequence"/>
</dbReference>
<evidence type="ECO:0000313" key="1">
    <source>
        <dbReference type="EMBL" id="MCA9383898.1"/>
    </source>
</evidence>
<reference evidence="1" key="1">
    <citation type="submission" date="2020-04" db="EMBL/GenBank/DDBJ databases">
        <authorList>
            <person name="Zhang T."/>
        </authorList>
    </citation>
    <scope>NUCLEOTIDE SEQUENCE</scope>
    <source>
        <strain evidence="1">HKST-UBA14</strain>
    </source>
</reference>
<dbReference type="Pfam" id="PF07963">
    <property type="entry name" value="N_methyl"/>
    <property type="match status" value="1"/>
</dbReference>
<evidence type="ECO:0000313" key="2">
    <source>
        <dbReference type="Proteomes" id="UP000783287"/>
    </source>
</evidence>
<reference evidence="1" key="2">
    <citation type="journal article" date="2021" name="Microbiome">
        <title>Successional dynamics and alternative stable states in a saline activated sludge microbial community over 9 years.</title>
        <authorList>
            <person name="Wang Y."/>
            <person name="Ye J."/>
            <person name="Ju F."/>
            <person name="Liu L."/>
            <person name="Boyd J.A."/>
            <person name="Deng Y."/>
            <person name="Parks D.H."/>
            <person name="Jiang X."/>
            <person name="Yin X."/>
            <person name="Woodcroft B.J."/>
            <person name="Tyson G.W."/>
            <person name="Hugenholtz P."/>
            <person name="Polz M.F."/>
            <person name="Zhang T."/>
        </authorList>
    </citation>
    <scope>NUCLEOTIDE SEQUENCE</scope>
    <source>
        <strain evidence="1">HKST-UBA14</strain>
    </source>
</reference>
<proteinExistence type="predicted"/>
<dbReference type="NCBIfam" id="TIGR02532">
    <property type="entry name" value="IV_pilin_GFxxxE"/>
    <property type="match status" value="1"/>
</dbReference>
<name>A0A955L758_9BACT</name>
<dbReference type="InterPro" id="IPR012902">
    <property type="entry name" value="N_methyl_site"/>
</dbReference>
<protein>
    <submittedName>
        <fullName evidence="1">Prepilin-type N-terminal cleavage/methylation domain-containing protein</fullName>
    </submittedName>
</protein>
<organism evidence="1 2">
    <name type="scientific">Candidatus Dojkabacteria bacterium</name>
    <dbReference type="NCBI Taxonomy" id="2099670"/>
    <lineage>
        <taxon>Bacteria</taxon>
        <taxon>Candidatus Dojkabacteria</taxon>
    </lineage>
</organism>
<sequence>MKKKKLKAFSLVETLVTLVVFGILLAMLSQVLLLNLQVSRKIQARTRVREELAELVGLLQRDVRNADIIYISAGECDDTNDFDMNSQNDRGCRMFVTDDILWVDGGHGSCPANHVCKLQWSNQNNVLYQSSDILSVDSVSFQAQEFLSVENTSATLIVTLNVSASNPNWEVNNQVRQITVSTRNF</sequence>
<gene>
    <name evidence="1" type="ORF">KC909_06070</name>
</gene>
<comment type="caution">
    <text evidence="1">The sequence shown here is derived from an EMBL/GenBank/DDBJ whole genome shotgun (WGS) entry which is preliminary data.</text>
</comment>
<dbReference type="EMBL" id="JAGQLK010000168">
    <property type="protein sequence ID" value="MCA9383898.1"/>
    <property type="molecule type" value="Genomic_DNA"/>
</dbReference>
<accession>A0A955L758</accession>
<dbReference type="AlphaFoldDB" id="A0A955L758"/>